<reference evidence="1" key="1">
    <citation type="submission" date="2022-10" db="EMBL/GenBank/DDBJ databases">
        <title>The complete genomes of actinobacterial strains from the NBC collection.</title>
        <authorList>
            <person name="Joergensen T.S."/>
            <person name="Alvarez Arevalo M."/>
            <person name="Sterndorff E.B."/>
            <person name="Faurdal D."/>
            <person name="Vuksanovic O."/>
            <person name="Mourched A.-S."/>
            <person name="Charusanti P."/>
            <person name="Shaw S."/>
            <person name="Blin K."/>
            <person name="Weber T."/>
        </authorList>
    </citation>
    <scope>NUCLEOTIDE SEQUENCE</scope>
    <source>
        <strain evidence="1">NBC_01432</strain>
    </source>
</reference>
<evidence type="ECO:0008006" key="3">
    <source>
        <dbReference type="Google" id="ProtNLM"/>
    </source>
</evidence>
<evidence type="ECO:0000313" key="1">
    <source>
        <dbReference type="EMBL" id="WUX53336.1"/>
    </source>
</evidence>
<name>A0ABZ2A420_STRNV</name>
<accession>A0ABZ2A420</accession>
<sequence length="136" mass="14884">MTSEPLTEHRPVHGPYVYGYLRHGRGGPARRRALAESLVLYCSQHELTLCGVFTEADSAARDIRSPAFMGLLDVLALPDAYGLVVPARSHLGPRHVAAERERQIADLDVRLMMIRSPQSRRTRATAGAGRRAQGGA</sequence>
<proteinExistence type="predicted"/>
<protein>
    <recommendedName>
        <fullName evidence="3">Resolvase/invertase-type recombinase catalytic domain-containing protein</fullName>
    </recommendedName>
</protein>
<gene>
    <name evidence="1" type="ORF">OG442_18300</name>
</gene>
<dbReference type="EMBL" id="CP109495">
    <property type="protein sequence ID" value="WUX53336.1"/>
    <property type="molecule type" value="Genomic_DNA"/>
</dbReference>
<organism evidence="1 2">
    <name type="scientific">Streptomyces niveus</name>
    <name type="common">Streptomyces spheroides</name>
    <dbReference type="NCBI Taxonomy" id="193462"/>
    <lineage>
        <taxon>Bacteria</taxon>
        <taxon>Bacillati</taxon>
        <taxon>Actinomycetota</taxon>
        <taxon>Actinomycetes</taxon>
        <taxon>Kitasatosporales</taxon>
        <taxon>Streptomycetaceae</taxon>
        <taxon>Streptomyces</taxon>
    </lineage>
</organism>
<evidence type="ECO:0000313" key="2">
    <source>
        <dbReference type="Proteomes" id="UP001432209"/>
    </source>
</evidence>
<dbReference type="RefSeq" id="WP_329076936.1">
    <property type="nucleotide sequence ID" value="NZ_CP109421.1"/>
</dbReference>
<dbReference type="Proteomes" id="UP001432209">
    <property type="component" value="Chromosome"/>
</dbReference>
<keyword evidence="2" id="KW-1185">Reference proteome</keyword>